<keyword evidence="5 9" id="KW-0057">Aromatic amino acid biosynthesis</keyword>
<organism evidence="12 13">
    <name type="scientific">Propioniciclava soli</name>
    <dbReference type="NCBI Taxonomy" id="2775081"/>
    <lineage>
        <taxon>Bacteria</taxon>
        <taxon>Bacillati</taxon>
        <taxon>Actinomycetota</taxon>
        <taxon>Actinomycetes</taxon>
        <taxon>Propionibacteriales</taxon>
        <taxon>Propionibacteriaceae</taxon>
        <taxon>Propioniciclava</taxon>
    </lineage>
</organism>
<gene>
    <name evidence="9 12" type="primary">pheA</name>
    <name evidence="12" type="ORF">PCC79_15460</name>
</gene>
<dbReference type="PROSITE" id="PS00858">
    <property type="entry name" value="PREPHENATE_DEHYDR_2"/>
    <property type="match status" value="1"/>
</dbReference>
<dbReference type="SUPFAM" id="SSF55021">
    <property type="entry name" value="ACT-like"/>
    <property type="match status" value="1"/>
</dbReference>
<protein>
    <recommendedName>
        <fullName evidence="3 9">Prephenate dehydratase</fullName>
        <shortName evidence="9">PDT</shortName>
        <ecNumber evidence="2 9">4.2.1.51</ecNumber>
    </recommendedName>
</protein>
<dbReference type="Gene3D" id="3.30.70.260">
    <property type="match status" value="1"/>
</dbReference>
<keyword evidence="7 9" id="KW-0456">Lyase</keyword>
<dbReference type="PANTHER" id="PTHR21022">
    <property type="entry name" value="PREPHENATE DEHYDRATASE P PROTEIN"/>
    <property type="match status" value="1"/>
</dbReference>
<proteinExistence type="predicted"/>
<dbReference type="InterPro" id="IPR045865">
    <property type="entry name" value="ACT-like_dom_sf"/>
</dbReference>
<dbReference type="CDD" id="cd04905">
    <property type="entry name" value="ACT_CM-PDT"/>
    <property type="match status" value="1"/>
</dbReference>
<dbReference type="Proteomes" id="UP001434337">
    <property type="component" value="Chromosome"/>
</dbReference>
<feature type="domain" description="ACT" evidence="11">
    <location>
        <begin position="193"/>
        <end position="270"/>
    </location>
</feature>
<dbReference type="PROSITE" id="PS51171">
    <property type="entry name" value="PREPHENATE_DEHYDR_3"/>
    <property type="match status" value="1"/>
</dbReference>
<dbReference type="SUPFAM" id="SSF53850">
    <property type="entry name" value="Periplasmic binding protein-like II"/>
    <property type="match status" value="1"/>
</dbReference>
<evidence type="ECO:0000256" key="1">
    <source>
        <dbReference type="ARBA" id="ARBA00004741"/>
    </source>
</evidence>
<evidence type="ECO:0000313" key="12">
    <source>
        <dbReference type="EMBL" id="WZW98265.1"/>
    </source>
</evidence>
<dbReference type="RefSeq" id="WP_342372359.1">
    <property type="nucleotide sequence ID" value="NZ_CP115965.1"/>
</dbReference>
<evidence type="ECO:0000259" key="11">
    <source>
        <dbReference type="PROSITE" id="PS51671"/>
    </source>
</evidence>
<evidence type="ECO:0000256" key="4">
    <source>
        <dbReference type="ARBA" id="ARBA00022605"/>
    </source>
</evidence>
<dbReference type="PROSITE" id="PS51671">
    <property type="entry name" value="ACT"/>
    <property type="match status" value="1"/>
</dbReference>
<reference evidence="12 13" key="1">
    <citation type="journal article" date="2023" name="Environ Microbiome">
        <title>A coral-associated actinobacterium mitigates coral bleaching under heat stress.</title>
        <authorList>
            <person name="Li J."/>
            <person name="Zou Y."/>
            <person name="Li Q."/>
            <person name="Zhang J."/>
            <person name="Bourne D.G."/>
            <person name="Lyu Y."/>
            <person name="Liu C."/>
            <person name="Zhang S."/>
        </authorList>
    </citation>
    <scope>NUCLEOTIDE SEQUENCE [LARGE SCALE GENOMIC DNA]</scope>
    <source>
        <strain evidence="12 13">SCSIO 13291</strain>
    </source>
</reference>
<keyword evidence="4 9" id="KW-0028">Amino-acid biosynthesis</keyword>
<evidence type="ECO:0000256" key="5">
    <source>
        <dbReference type="ARBA" id="ARBA00023141"/>
    </source>
</evidence>
<dbReference type="EC" id="4.2.1.51" evidence="2 9"/>
<dbReference type="EMBL" id="CP115965">
    <property type="protein sequence ID" value="WZW98265.1"/>
    <property type="molecule type" value="Genomic_DNA"/>
</dbReference>
<dbReference type="GO" id="GO:0004664">
    <property type="term" value="F:prephenate dehydratase activity"/>
    <property type="evidence" value="ECO:0007669"/>
    <property type="project" value="UniProtKB-EC"/>
</dbReference>
<dbReference type="PANTHER" id="PTHR21022:SF19">
    <property type="entry name" value="PREPHENATE DEHYDRATASE-RELATED"/>
    <property type="match status" value="1"/>
</dbReference>
<keyword evidence="13" id="KW-1185">Reference proteome</keyword>
<evidence type="ECO:0000256" key="2">
    <source>
        <dbReference type="ARBA" id="ARBA00013147"/>
    </source>
</evidence>
<evidence type="ECO:0000256" key="6">
    <source>
        <dbReference type="ARBA" id="ARBA00023222"/>
    </source>
</evidence>
<evidence type="ECO:0000313" key="13">
    <source>
        <dbReference type="Proteomes" id="UP001434337"/>
    </source>
</evidence>
<keyword evidence="6 9" id="KW-0584">Phenylalanine biosynthesis</keyword>
<sequence length="305" mass="32604">MLGYFGPAGTFTHQALRRITTEEALPFATVPRALDAVRDGEVTAALVPIENSVEGGVTATLDNLASGRPLVIAQEVIMPVSFVLAVRPGTALGDVRRVLTHPHAHAQTRAWVANHLPGALVTEGGSTASAAQEVADPESRHDAAICAAVAAELYGLEEAASDIADNPDAVTRFVLVRLPGETPAPTGADKTTLVAYMHADRSGALLEILEQFAMRGVNLTRIESRPTKKAYGEYCFSIDAEGHVGEPRMRGTLKGLHRVCREVTFLGSYPRADGVRPKIARGFTAADYDAAEHWMDDLLGRPHRA</sequence>
<dbReference type="Gene3D" id="3.40.190.10">
    <property type="entry name" value="Periplasmic binding protein-like II"/>
    <property type="match status" value="2"/>
</dbReference>
<dbReference type="PIRSF" id="PIRSF001500">
    <property type="entry name" value="Chor_mut_pdt_Ppr"/>
    <property type="match status" value="1"/>
</dbReference>
<dbReference type="CDD" id="cd13632">
    <property type="entry name" value="PBP2_Aa-PDT_like"/>
    <property type="match status" value="1"/>
</dbReference>
<dbReference type="Pfam" id="PF00800">
    <property type="entry name" value="PDT"/>
    <property type="match status" value="1"/>
</dbReference>
<dbReference type="InterPro" id="IPR018528">
    <property type="entry name" value="Preph_deHydtase_CS"/>
</dbReference>
<dbReference type="NCBIfam" id="NF008865">
    <property type="entry name" value="PRK11898.1"/>
    <property type="match status" value="1"/>
</dbReference>
<comment type="pathway">
    <text evidence="1 9">Amino-acid biosynthesis; L-phenylalanine biosynthesis; phenylpyruvate from prephenate: step 1/1.</text>
</comment>
<evidence type="ECO:0000256" key="3">
    <source>
        <dbReference type="ARBA" id="ARBA00021872"/>
    </source>
</evidence>
<evidence type="ECO:0000259" key="10">
    <source>
        <dbReference type="PROSITE" id="PS51171"/>
    </source>
</evidence>
<dbReference type="InterPro" id="IPR008242">
    <property type="entry name" value="Chor_mutase/pphenate_deHydtase"/>
</dbReference>
<dbReference type="InterPro" id="IPR002912">
    <property type="entry name" value="ACT_dom"/>
</dbReference>
<evidence type="ECO:0000256" key="7">
    <source>
        <dbReference type="ARBA" id="ARBA00023239"/>
    </source>
</evidence>
<dbReference type="InterPro" id="IPR001086">
    <property type="entry name" value="Preph_deHydtase"/>
</dbReference>
<name>A0ABZ3C6S6_9ACTN</name>
<dbReference type="Pfam" id="PF01842">
    <property type="entry name" value="ACT"/>
    <property type="match status" value="1"/>
</dbReference>
<evidence type="ECO:0000256" key="9">
    <source>
        <dbReference type="RuleBase" id="RU361254"/>
    </source>
</evidence>
<evidence type="ECO:0000256" key="8">
    <source>
        <dbReference type="ARBA" id="ARBA00047848"/>
    </source>
</evidence>
<accession>A0ABZ3C6S6</accession>
<comment type="catalytic activity">
    <reaction evidence="8 9">
        <text>prephenate + H(+) = 3-phenylpyruvate + CO2 + H2O</text>
        <dbReference type="Rhea" id="RHEA:21648"/>
        <dbReference type="ChEBI" id="CHEBI:15377"/>
        <dbReference type="ChEBI" id="CHEBI:15378"/>
        <dbReference type="ChEBI" id="CHEBI:16526"/>
        <dbReference type="ChEBI" id="CHEBI:18005"/>
        <dbReference type="ChEBI" id="CHEBI:29934"/>
        <dbReference type="EC" id="4.2.1.51"/>
    </reaction>
</comment>
<feature type="domain" description="Prephenate dehydratase" evidence="10">
    <location>
        <begin position="1"/>
        <end position="178"/>
    </location>
</feature>